<evidence type="ECO:0000313" key="2">
    <source>
        <dbReference type="EMBL" id="VWL91560.1"/>
    </source>
</evidence>
<dbReference type="Proteomes" id="UP000405524">
    <property type="component" value="Unassembled WGS sequence"/>
</dbReference>
<reference evidence="2 3" key="1">
    <citation type="submission" date="2019-10" db="EMBL/GenBank/DDBJ databases">
        <authorList>
            <person name="Wolf R A."/>
        </authorList>
    </citation>
    <scope>NUCLEOTIDE SEQUENCE [LARGE SCALE GENOMIC DNA]</scope>
    <source>
        <strain evidence="2">Collinsella_intestinalis_DSM_13632</strain>
    </source>
</reference>
<proteinExistence type="predicted"/>
<dbReference type="PANTHER" id="PTHR46609">
    <property type="entry name" value="EXONUCLEASE, PHAGE-TYPE/RECB, C-TERMINAL DOMAIN-CONTAINING PROTEIN"/>
    <property type="match status" value="1"/>
</dbReference>
<dbReference type="RefSeq" id="WP_152063090.1">
    <property type="nucleotide sequence ID" value="NZ_CABWIC010000007.1"/>
</dbReference>
<dbReference type="GeneID" id="77465345"/>
<dbReference type="Gene3D" id="3.90.320.10">
    <property type="match status" value="1"/>
</dbReference>
<dbReference type="SUPFAM" id="SSF52980">
    <property type="entry name" value="Restriction endonuclease-like"/>
    <property type="match status" value="1"/>
</dbReference>
<dbReference type="Pfam" id="PF09588">
    <property type="entry name" value="YqaJ"/>
    <property type="match status" value="1"/>
</dbReference>
<dbReference type="PANTHER" id="PTHR46609:SF6">
    <property type="entry name" value="EXONUCLEASE, PHAGE-TYPE_RECB, C-TERMINAL DOMAIN-CONTAINING PROTEIN-RELATED"/>
    <property type="match status" value="1"/>
</dbReference>
<dbReference type="InterPro" id="IPR017482">
    <property type="entry name" value="Lambda-type_endonuclease"/>
</dbReference>
<evidence type="ECO:0000259" key="1">
    <source>
        <dbReference type="Pfam" id="PF09588"/>
    </source>
</evidence>
<dbReference type="InterPro" id="IPR011335">
    <property type="entry name" value="Restrct_endonuc-II-like"/>
</dbReference>
<feature type="domain" description="YqaJ viral recombinase" evidence="1">
    <location>
        <begin position="23"/>
        <end position="160"/>
    </location>
</feature>
<dbReference type="NCBIfam" id="TIGR03033">
    <property type="entry name" value="phage_rel_nuc"/>
    <property type="match status" value="1"/>
</dbReference>
<gene>
    <name evidence="2" type="ORF">JKKLCJKK_00354</name>
</gene>
<dbReference type="OrthoDB" id="3197230at2"/>
<evidence type="ECO:0000313" key="3">
    <source>
        <dbReference type="Proteomes" id="UP000405524"/>
    </source>
</evidence>
<sequence>MAVKGEGSLFTLVRTPDGDREAWLDQRRKGVGGSDVAAIMGLSPYRGAYEVWAEKSGLIEAPDISDNPAVIWGNILEPVVGEHYAENHPDREVRRLNAVCQSIERPWAQASLDYEVKDPELGWGVLEIKTAGQRSEDKWDDGVPLFYQTQVAHYLSVTGRAFADVAVLIGGQDYREYRIMRDEDDIRAVESAVDEFWQRVQTGDEPPLDGSPGEAEALLKRHQTSDGEVWYCGDMPREVADYIYYKETADAAKERLAKAGNALKQLIGDHKGIKCPDYIVTWPRGTRKTFDSKRFMADHPDLYEQYANAGPSNSGIRIKERKK</sequence>
<accession>A0A5K1ITA1</accession>
<dbReference type="AlphaFoldDB" id="A0A5K1ITA1"/>
<name>A0A5K1ITA1_9ACTN</name>
<protein>
    <submittedName>
        <fullName evidence="2">YqaJ-like viral recombinase domain protein</fullName>
    </submittedName>
</protein>
<dbReference type="InterPro" id="IPR019080">
    <property type="entry name" value="YqaJ_viral_recombinase"/>
</dbReference>
<dbReference type="InterPro" id="IPR051703">
    <property type="entry name" value="NF-kappa-B_Signaling_Reg"/>
</dbReference>
<organism evidence="2 3">
    <name type="scientific">Collinsella intestinalis</name>
    <dbReference type="NCBI Taxonomy" id="147207"/>
    <lineage>
        <taxon>Bacteria</taxon>
        <taxon>Bacillati</taxon>
        <taxon>Actinomycetota</taxon>
        <taxon>Coriobacteriia</taxon>
        <taxon>Coriobacteriales</taxon>
        <taxon>Coriobacteriaceae</taxon>
        <taxon>Collinsella</taxon>
    </lineage>
</organism>
<dbReference type="EMBL" id="CABWIC010000007">
    <property type="protein sequence ID" value="VWL91560.1"/>
    <property type="molecule type" value="Genomic_DNA"/>
</dbReference>
<dbReference type="InterPro" id="IPR011604">
    <property type="entry name" value="PDDEXK-like_dom_sf"/>
</dbReference>